<dbReference type="Proteomes" id="UP000286134">
    <property type="component" value="Unassembled WGS sequence"/>
</dbReference>
<proteinExistence type="predicted"/>
<name>A0A420HP53_9PEZI</name>
<dbReference type="EMBL" id="MCFK01006187">
    <property type="protein sequence ID" value="RKF59228.1"/>
    <property type="molecule type" value="Genomic_DNA"/>
</dbReference>
<dbReference type="AlphaFoldDB" id="A0A420HP53"/>
<sequence>MPSEVTLEGNQEVSVSYHSNTLVISGTNMSRARRQRRETISSKKRKTRKRDTAFWHRAIERPDTKPVDRLVARLCHIEHRSWKEIQEIVIEKTGVFNKIPAMQMKMTRLKTKMDADPPCISSILPISNTEEIPLQDSQQPLDNELCQWNCGPIGQPFSHNVFSSWACTPNGICEGDFAFNGINTSKAGWATPENMLSREQFTPPDSIYSYSLPDVSCNHHTSDIPSFEWPFEIQPAGNPLEYENFPRVSCQDFEREMSFSI</sequence>
<evidence type="ECO:0000313" key="2">
    <source>
        <dbReference type="EMBL" id="RKF59228.1"/>
    </source>
</evidence>
<keyword evidence="3" id="KW-1185">Reference proteome</keyword>
<protein>
    <submittedName>
        <fullName evidence="2">Uncharacterized protein</fullName>
    </submittedName>
</protein>
<reference evidence="2 3" key="1">
    <citation type="journal article" date="2018" name="BMC Genomics">
        <title>Comparative genome analyses reveal sequence features reflecting distinct modes of host-adaptation between dicot and monocot powdery mildew.</title>
        <authorList>
            <person name="Wu Y."/>
            <person name="Ma X."/>
            <person name="Pan Z."/>
            <person name="Kale S.D."/>
            <person name="Song Y."/>
            <person name="King H."/>
            <person name="Zhang Q."/>
            <person name="Presley C."/>
            <person name="Deng X."/>
            <person name="Wei C.I."/>
            <person name="Xiao S."/>
        </authorList>
    </citation>
    <scope>NUCLEOTIDE SEQUENCE [LARGE SCALE GENOMIC DNA]</scope>
    <source>
        <strain evidence="2">UMSG2</strain>
    </source>
</reference>
<organism evidence="2 3">
    <name type="scientific">Erysiphe neolycopersici</name>
    <dbReference type="NCBI Taxonomy" id="212602"/>
    <lineage>
        <taxon>Eukaryota</taxon>
        <taxon>Fungi</taxon>
        <taxon>Dikarya</taxon>
        <taxon>Ascomycota</taxon>
        <taxon>Pezizomycotina</taxon>
        <taxon>Leotiomycetes</taxon>
        <taxon>Erysiphales</taxon>
        <taxon>Erysiphaceae</taxon>
        <taxon>Erysiphe</taxon>
    </lineage>
</organism>
<feature type="compositionally biased region" description="Basic residues" evidence="1">
    <location>
        <begin position="31"/>
        <end position="49"/>
    </location>
</feature>
<evidence type="ECO:0000256" key="1">
    <source>
        <dbReference type="SAM" id="MobiDB-lite"/>
    </source>
</evidence>
<evidence type="ECO:0000313" key="3">
    <source>
        <dbReference type="Proteomes" id="UP000286134"/>
    </source>
</evidence>
<dbReference type="OrthoDB" id="10361860at2759"/>
<feature type="region of interest" description="Disordered" evidence="1">
    <location>
        <begin position="28"/>
        <end position="49"/>
    </location>
</feature>
<accession>A0A420HP53</accession>
<gene>
    <name evidence="2" type="ORF">OnM2_061054</name>
</gene>
<comment type="caution">
    <text evidence="2">The sequence shown here is derived from an EMBL/GenBank/DDBJ whole genome shotgun (WGS) entry which is preliminary data.</text>
</comment>